<reference evidence="1 2" key="1">
    <citation type="submission" date="2021-10" db="EMBL/GenBank/DDBJ databases">
        <title>Anaerobic single-cell dispensing facilitates the cultivation of human gut bacteria.</title>
        <authorList>
            <person name="Afrizal A."/>
        </authorList>
    </citation>
    <scope>NUCLEOTIDE SEQUENCE [LARGE SCALE GENOMIC DNA]</scope>
    <source>
        <strain evidence="1 2">CLA-AA-H224</strain>
    </source>
</reference>
<evidence type="ECO:0000313" key="1">
    <source>
        <dbReference type="EMBL" id="MCC2222631.1"/>
    </source>
</evidence>
<gene>
    <name evidence="1" type="ORF">LKD48_13505</name>
</gene>
<proteinExistence type="predicted"/>
<accession>A0AAE3E6C8</accession>
<keyword evidence="2" id="KW-1185">Reference proteome</keyword>
<comment type="caution">
    <text evidence="1">The sequence shown here is derived from an EMBL/GenBank/DDBJ whole genome shotgun (WGS) entry which is preliminary data.</text>
</comment>
<name>A0AAE3E6C8_9FIRM</name>
<dbReference type="AlphaFoldDB" id="A0AAE3E6C8"/>
<dbReference type="Proteomes" id="UP001198200">
    <property type="component" value="Unassembled WGS sequence"/>
</dbReference>
<dbReference type="Pfam" id="PF00756">
    <property type="entry name" value="Esterase"/>
    <property type="match status" value="1"/>
</dbReference>
<dbReference type="SUPFAM" id="SSF53474">
    <property type="entry name" value="alpha/beta-Hydrolases"/>
    <property type="match status" value="1"/>
</dbReference>
<dbReference type="InterPro" id="IPR029058">
    <property type="entry name" value="AB_hydrolase_fold"/>
</dbReference>
<evidence type="ECO:0000313" key="2">
    <source>
        <dbReference type="Proteomes" id="UP001198200"/>
    </source>
</evidence>
<dbReference type="EMBL" id="JAJEQN010000042">
    <property type="protein sequence ID" value="MCC2222631.1"/>
    <property type="molecule type" value="Genomic_DNA"/>
</dbReference>
<dbReference type="InterPro" id="IPR000801">
    <property type="entry name" value="Esterase-like"/>
</dbReference>
<dbReference type="RefSeq" id="WP_227101987.1">
    <property type="nucleotide sequence ID" value="NZ_JAJEQN010000042.1"/>
</dbReference>
<protein>
    <submittedName>
        <fullName evidence="1">Esterase</fullName>
    </submittedName>
</protein>
<organism evidence="1 2">
    <name type="scientific">Anthropogastromicrobium aceti</name>
    <dbReference type="NCBI Taxonomy" id="2981768"/>
    <lineage>
        <taxon>Bacteria</taxon>
        <taxon>Bacillati</taxon>
        <taxon>Bacillota</taxon>
        <taxon>Clostridia</taxon>
        <taxon>Lachnospirales</taxon>
        <taxon>Lachnospiraceae</taxon>
        <taxon>Anthropogastromicrobium</taxon>
    </lineage>
</organism>
<sequence>MDVFEYGNPNASLIILQMIGDHDIEMIDHEFDLIQKAVSDELCLIACKVDDWNRDLSPWKAPAVFKSESFGENAAKTLSEVLTYIGEKKQPCIIGGYSLAGLFALWAATKTDRFSKVAAASPSVWFPGFTEYIKENNIKAKAVYLSLGDREEKTRNPVMATVGHAIRSVYETISDSGINTILEWNQGNHFKDVDIRMAKALTWSIRATVHG</sequence>
<dbReference type="Gene3D" id="3.40.50.1820">
    <property type="entry name" value="alpha/beta hydrolase"/>
    <property type="match status" value="1"/>
</dbReference>